<keyword evidence="5" id="KW-0547">Nucleotide-binding</keyword>
<reference evidence="18 19" key="1">
    <citation type="submission" date="2018-10" db="EMBL/GenBank/DDBJ databases">
        <title>Genomic Encyclopedia of Archaeal and Bacterial Type Strains, Phase II (KMG-II): from individual species to whole genera.</title>
        <authorList>
            <person name="Goeker M."/>
        </authorList>
    </citation>
    <scope>NUCLEOTIDE SEQUENCE [LARGE SCALE GENOMIC DNA]</scope>
    <source>
        <strain evidence="18 19">RP-AC37</strain>
    </source>
</reference>
<dbReference type="PANTHER" id="PTHR43156">
    <property type="entry name" value="STAGE II SPORULATION PROTEIN E-RELATED"/>
    <property type="match status" value="1"/>
</dbReference>
<evidence type="ECO:0000259" key="17">
    <source>
        <dbReference type="PROSITE" id="PS50112"/>
    </source>
</evidence>
<evidence type="ECO:0000256" key="9">
    <source>
        <dbReference type="ARBA" id="ARBA00022842"/>
    </source>
</evidence>
<dbReference type="InterPro" id="IPR013656">
    <property type="entry name" value="PAS_4"/>
</dbReference>
<accession>A0A420XRV2</accession>
<dbReference type="Pfam" id="PF07228">
    <property type="entry name" value="SpoIIE"/>
    <property type="match status" value="1"/>
</dbReference>
<dbReference type="SMART" id="SM00331">
    <property type="entry name" value="PP2C_SIG"/>
    <property type="match status" value="1"/>
</dbReference>
<evidence type="ECO:0000256" key="5">
    <source>
        <dbReference type="ARBA" id="ARBA00022741"/>
    </source>
</evidence>
<dbReference type="Proteomes" id="UP000281955">
    <property type="component" value="Unassembled WGS sequence"/>
</dbReference>
<dbReference type="InterPro" id="IPR003018">
    <property type="entry name" value="GAF"/>
</dbReference>
<evidence type="ECO:0000256" key="7">
    <source>
        <dbReference type="ARBA" id="ARBA00022801"/>
    </source>
</evidence>
<evidence type="ECO:0000256" key="10">
    <source>
        <dbReference type="ARBA" id="ARBA00022912"/>
    </source>
</evidence>
<dbReference type="AlphaFoldDB" id="A0A420XRV2"/>
<dbReference type="InterPro" id="IPR035965">
    <property type="entry name" value="PAS-like_dom_sf"/>
</dbReference>
<protein>
    <recommendedName>
        <fullName evidence="1">protein-serine/threonine phosphatase</fullName>
        <ecNumber evidence="1">3.1.3.16</ecNumber>
    </recommendedName>
    <alternativeName>
        <fullName evidence="15">Protein-serine/threonine phosphatase</fullName>
    </alternativeName>
    <alternativeName>
        <fullName evidence="14">Serine/threonine-protein kinase</fullName>
    </alternativeName>
</protein>
<evidence type="ECO:0000256" key="8">
    <source>
        <dbReference type="ARBA" id="ARBA00022840"/>
    </source>
</evidence>
<dbReference type="InterPro" id="IPR000014">
    <property type="entry name" value="PAS"/>
</dbReference>
<name>A0A420XRV2_9ACTN</name>
<dbReference type="PROSITE" id="PS50112">
    <property type="entry name" value="PAS"/>
    <property type="match status" value="1"/>
</dbReference>
<evidence type="ECO:0000313" key="19">
    <source>
        <dbReference type="Proteomes" id="UP000281955"/>
    </source>
</evidence>
<dbReference type="SMART" id="SM00091">
    <property type="entry name" value="PAS"/>
    <property type="match status" value="2"/>
</dbReference>
<keyword evidence="2" id="KW-0597">Phosphoprotein</keyword>
<keyword evidence="7" id="KW-0378">Hydrolase</keyword>
<dbReference type="Pfam" id="PF08447">
    <property type="entry name" value="PAS_3"/>
    <property type="match status" value="1"/>
</dbReference>
<keyword evidence="10" id="KW-0904">Protein phosphatase</keyword>
<evidence type="ECO:0000256" key="12">
    <source>
        <dbReference type="ARBA" id="ARBA00047761"/>
    </source>
</evidence>
<dbReference type="GO" id="GO:0005524">
    <property type="term" value="F:ATP binding"/>
    <property type="evidence" value="ECO:0007669"/>
    <property type="project" value="UniProtKB-KW"/>
</dbReference>
<dbReference type="OrthoDB" id="118142at2"/>
<feature type="compositionally biased region" description="Basic and acidic residues" evidence="16">
    <location>
        <begin position="856"/>
        <end position="869"/>
    </location>
</feature>
<evidence type="ECO:0000256" key="3">
    <source>
        <dbReference type="ARBA" id="ARBA00022679"/>
    </source>
</evidence>
<evidence type="ECO:0000256" key="14">
    <source>
        <dbReference type="ARBA" id="ARBA00075117"/>
    </source>
</evidence>
<dbReference type="InterPro" id="IPR013655">
    <property type="entry name" value="PAS_fold_3"/>
</dbReference>
<keyword evidence="4" id="KW-0479">Metal-binding</keyword>
<proteinExistence type="predicted"/>
<evidence type="ECO:0000256" key="13">
    <source>
        <dbReference type="ARBA" id="ARBA00056274"/>
    </source>
</evidence>
<evidence type="ECO:0000256" key="2">
    <source>
        <dbReference type="ARBA" id="ARBA00022553"/>
    </source>
</evidence>
<evidence type="ECO:0000256" key="1">
    <source>
        <dbReference type="ARBA" id="ARBA00013081"/>
    </source>
</evidence>
<dbReference type="CDD" id="cd00130">
    <property type="entry name" value="PAS"/>
    <property type="match status" value="2"/>
</dbReference>
<dbReference type="InParanoid" id="A0A420XRV2"/>
<dbReference type="SMART" id="SM00065">
    <property type="entry name" value="GAF"/>
    <property type="match status" value="2"/>
</dbReference>
<dbReference type="Gene3D" id="3.60.40.10">
    <property type="entry name" value="PPM-type phosphatase domain"/>
    <property type="match status" value="1"/>
</dbReference>
<comment type="function">
    <text evidence="13">Primarily acts as an independent SigF regulator that is sensitive to the osmosensory signal, mediating the cross talk of PknD with the SigF regulon. Possesses both phosphatase and kinase activities. The kinase domain functions as a classic anti-sigma factor-like kinase to phosphorylate the anti-anti-sigma factor domain at the canonical regulatory site, and the phosphatase domain antagonizes this activity.</text>
</comment>
<dbReference type="SUPFAM" id="SSF55785">
    <property type="entry name" value="PYP-like sensor domain (PAS domain)"/>
    <property type="match status" value="2"/>
</dbReference>
<dbReference type="EMBL" id="RBWV01000010">
    <property type="protein sequence ID" value="RKS77531.1"/>
    <property type="molecule type" value="Genomic_DNA"/>
</dbReference>
<dbReference type="InterPro" id="IPR036457">
    <property type="entry name" value="PPM-type-like_dom_sf"/>
</dbReference>
<dbReference type="RefSeq" id="WP_121192560.1">
    <property type="nucleotide sequence ID" value="NZ_RBWV01000010.1"/>
</dbReference>
<keyword evidence="6" id="KW-0418">Kinase</keyword>
<dbReference type="InterPro" id="IPR029016">
    <property type="entry name" value="GAF-like_dom_sf"/>
</dbReference>
<gene>
    <name evidence="18" type="ORF">CLV35_1220</name>
</gene>
<sequence>MSPSTSSCGGAGAPRAGADPAAAVRAVEAAGIGLLGWDPATGAVWCDEVARRLFAAPEGELRGVEDLWRRVHPDDRTAAVRDVRAAAGGTFHCEVRVDVPDDGTRWVTCRGAVLAEPQGRRVVAVAFDSSAVREDSTQALRVLASMATGLLLVDRDWRVTYLNPEGERILGVEADEVQGKTLWRTLPAAGEPAAVERYRRVLATGVPESVEEHHPDLGAWFEVRVEPAAGGLAVSFLDVTARRTAQESAQAAARRLELLSSVSEDLAGTLDLGEALDRLARSVVPRLADFVVITVADDAGTMVDETSWHVEAEQRATLETYTQVRMAAMTDRSFFVTAIGTGDPVIVESGAAQAIAARLAPGEAAEAIRRLAPESGFFVPLVARGRTVGLLSLYRGPAREPMSEEERSTGIELAARAALAVDNARAYLRAREAAAEAEAASRRLALLARVSEALSTTLDGAEAVSRLARLVVPQLGDWCVVSLSGASGGTAETAWSHRDQANAAAVEEFVLTHPEWVAAAPVAEALRTGFPVAVRDADEAAQALAGADLSVLAPSGLTVAPLVARGRVLGVLALVTGAEREPHDDDEVETATEAARRAGLALDNVRLYAHQRSQAEELQRSLLTEPPEPDHVQIEVRYVPASEEAQVGGDWYDAFLQPEGASVLVIGDVVGHDMRAAAAMGQVRSLLRAIAYTTNADPHEVLSRLDAALEGLQVGTTATAVVARLEQTADERARGVSRVRWSNAGHPPPMTISPDGAVAVLAGVEADLLLGFDPAAARSESETVLQRGSTLLLYTDGLVERRGQSLDDGLVRLRELLSSLAHYPLDELCDEVLRRLRPESAEDDVALVAVRLHRQDVPRPGEAGPERTPSRLPRGV</sequence>
<evidence type="ECO:0000256" key="4">
    <source>
        <dbReference type="ARBA" id="ARBA00022723"/>
    </source>
</evidence>
<dbReference type="Gene3D" id="3.30.450.40">
    <property type="match status" value="2"/>
</dbReference>
<organism evidence="18 19">
    <name type="scientific">Motilibacter peucedani</name>
    <dbReference type="NCBI Taxonomy" id="598650"/>
    <lineage>
        <taxon>Bacteria</taxon>
        <taxon>Bacillati</taxon>
        <taxon>Actinomycetota</taxon>
        <taxon>Actinomycetes</taxon>
        <taxon>Motilibacterales</taxon>
        <taxon>Motilibacteraceae</taxon>
        <taxon>Motilibacter</taxon>
    </lineage>
</organism>
<keyword evidence="11" id="KW-0464">Manganese</keyword>
<dbReference type="SUPFAM" id="SSF55781">
    <property type="entry name" value="GAF domain-like"/>
    <property type="match status" value="2"/>
</dbReference>
<dbReference type="EC" id="3.1.3.16" evidence="1"/>
<evidence type="ECO:0000256" key="15">
    <source>
        <dbReference type="ARBA" id="ARBA00081350"/>
    </source>
</evidence>
<evidence type="ECO:0000256" key="16">
    <source>
        <dbReference type="SAM" id="MobiDB-lite"/>
    </source>
</evidence>
<dbReference type="Pfam" id="PF01590">
    <property type="entry name" value="GAF"/>
    <property type="match status" value="1"/>
</dbReference>
<feature type="domain" description="PAS" evidence="17">
    <location>
        <begin position="135"/>
        <end position="205"/>
    </location>
</feature>
<dbReference type="SUPFAM" id="SSF81606">
    <property type="entry name" value="PP2C-like"/>
    <property type="match status" value="1"/>
</dbReference>
<dbReference type="PANTHER" id="PTHR43156:SF2">
    <property type="entry name" value="STAGE II SPORULATION PROTEIN E"/>
    <property type="match status" value="1"/>
</dbReference>
<dbReference type="Pfam" id="PF13185">
    <property type="entry name" value="GAF_2"/>
    <property type="match status" value="1"/>
</dbReference>
<dbReference type="InterPro" id="IPR052016">
    <property type="entry name" value="Bact_Sigma-Reg"/>
</dbReference>
<keyword evidence="3" id="KW-0808">Transferase</keyword>
<keyword evidence="19" id="KW-1185">Reference proteome</keyword>
<evidence type="ECO:0000313" key="18">
    <source>
        <dbReference type="EMBL" id="RKS77531.1"/>
    </source>
</evidence>
<dbReference type="FunFam" id="3.60.40.10:FF:000005">
    <property type="entry name" value="Serine/threonine protein phosphatase"/>
    <property type="match status" value="1"/>
</dbReference>
<feature type="region of interest" description="Disordered" evidence="16">
    <location>
        <begin position="856"/>
        <end position="876"/>
    </location>
</feature>
<dbReference type="GO" id="GO:0016301">
    <property type="term" value="F:kinase activity"/>
    <property type="evidence" value="ECO:0007669"/>
    <property type="project" value="UniProtKB-KW"/>
</dbReference>
<dbReference type="GO" id="GO:0004722">
    <property type="term" value="F:protein serine/threonine phosphatase activity"/>
    <property type="evidence" value="ECO:0007669"/>
    <property type="project" value="UniProtKB-EC"/>
</dbReference>
<dbReference type="GO" id="GO:0046872">
    <property type="term" value="F:metal ion binding"/>
    <property type="evidence" value="ECO:0007669"/>
    <property type="project" value="UniProtKB-KW"/>
</dbReference>
<evidence type="ECO:0000256" key="6">
    <source>
        <dbReference type="ARBA" id="ARBA00022777"/>
    </source>
</evidence>
<keyword evidence="9" id="KW-0460">Magnesium</keyword>
<dbReference type="InterPro" id="IPR001932">
    <property type="entry name" value="PPM-type_phosphatase-like_dom"/>
</dbReference>
<comment type="caution">
    <text evidence="18">The sequence shown here is derived from an EMBL/GenBank/DDBJ whole genome shotgun (WGS) entry which is preliminary data.</text>
</comment>
<dbReference type="Pfam" id="PF08448">
    <property type="entry name" value="PAS_4"/>
    <property type="match status" value="1"/>
</dbReference>
<dbReference type="NCBIfam" id="TIGR00229">
    <property type="entry name" value="sensory_box"/>
    <property type="match status" value="1"/>
</dbReference>
<keyword evidence="8" id="KW-0067">ATP-binding</keyword>
<dbReference type="Gene3D" id="3.30.450.20">
    <property type="entry name" value="PAS domain"/>
    <property type="match status" value="2"/>
</dbReference>
<comment type="catalytic activity">
    <reaction evidence="12">
        <text>O-phospho-L-seryl-[protein] + H2O = L-seryl-[protein] + phosphate</text>
        <dbReference type="Rhea" id="RHEA:20629"/>
        <dbReference type="Rhea" id="RHEA-COMP:9863"/>
        <dbReference type="Rhea" id="RHEA-COMP:11604"/>
        <dbReference type="ChEBI" id="CHEBI:15377"/>
        <dbReference type="ChEBI" id="CHEBI:29999"/>
        <dbReference type="ChEBI" id="CHEBI:43474"/>
        <dbReference type="ChEBI" id="CHEBI:83421"/>
        <dbReference type="EC" id="3.1.3.16"/>
    </reaction>
</comment>
<evidence type="ECO:0000256" key="11">
    <source>
        <dbReference type="ARBA" id="ARBA00023211"/>
    </source>
</evidence>